<organism evidence="2 3">
    <name type="scientific">Rubus argutus</name>
    <name type="common">Southern blackberry</name>
    <dbReference type="NCBI Taxonomy" id="59490"/>
    <lineage>
        <taxon>Eukaryota</taxon>
        <taxon>Viridiplantae</taxon>
        <taxon>Streptophyta</taxon>
        <taxon>Embryophyta</taxon>
        <taxon>Tracheophyta</taxon>
        <taxon>Spermatophyta</taxon>
        <taxon>Magnoliopsida</taxon>
        <taxon>eudicotyledons</taxon>
        <taxon>Gunneridae</taxon>
        <taxon>Pentapetalae</taxon>
        <taxon>rosids</taxon>
        <taxon>fabids</taxon>
        <taxon>Rosales</taxon>
        <taxon>Rosaceae</taxon>
        <taxon>Rosoideae</taxon>
        <taxon>Rosoideae incertae sedis</taxon>
        <taxon>Rubus</taxon>
    </lineage>
</organism>
<keyword evidence="3" id="KW-1185">Reference proteome</keyword>
<dbReference type="Proteomes" id="UP001457282">
    <property type="component" value="Unassembled WGS sequence"/>
</dbReference>
<protein>
    <submittedName>
        <fullName evidence="2">Uncharacterized protein</fullName>
    </submittedName>
</protein>
<name>A0AAW1XRS0_RUBAR</name>
<evidence type="ECO:0000256" key="1">
    <source>
        <dbReference type="SAM" id="MobiDB-lite"/>
    </source>
</evidence>
<dbReference type="AlphaFoldDB" id="A0AAW1XRS0"/>
<evidence type="ECO:0000313" key="2">
    <source>
        <dbReference type="EMBL" id="KAK9939292.1"/>
    </source>
</evidence>
<evidence type="ECO:0000313" key="3">
    <source>
        <dbReference type="Proteomes" id="UP001457282"/>
    </source>
</evidence>
<feature type="region of interest" description="Disordered" evidence="1">
    <location>
        <begin position="96"/>
        <end position="116"/>
    </location>
</feature>
<reference evidence="2 3" key="1">
    <citation type="journal article" date="2023" name="G3 (Bethesda)">
        <title>A chromosome-length genome assembly and annotation of blackberry (Rubus argutus, cv. 'Hillquist').</title>
        <authorList>
            <person name="Bruna T."/>
            <person name="Aryal R."/>
            <person name="Dudchenko O."/>
            <person name="Sargent D.J."/>
            <person name="Mead D."/>
            <person name="Buti M."/>
            <person name="Cavallini A."/>
            <person name="Hytonen T."/>
            <person name="Andres J."/>
            <person name="Pham M."/>
            <person name="Weisz D."/>
            <person name="Mascagni F."/>
            <person name="Usai G."/>
            <person name="Natali L."/>
            <person name="Bassil N."/>
            <person name="Fernandez G.E."/>
            <person name="Lomsadze A."/>
            <person name="Armour M."/>
            <person name="Olukolu B."/>
            <person name="Poorten T."/>
            <person name="Britton C."/>
            <person name="Davik J."/>
            <person name="Ashrafi H."/>
            <person name="Aiden E.L."/>
            <person name="Borodovsky M."/>
            <person name="Worthington M."/>
        </authorList>
    </citation>
    <scope>NUCLEOTIDE SEQUENCE [LARGE SCALE GENOMIC DNA]</scope>
    <source>
        <strain evidence="2">PI 553951</strain>
    </source>
</reference>
<proteinExistence type="predicted"/>
<gene>
    <name evidence="2" type="ORF">M0R45_015991</name>
</gene>
<dbReference type="EMBL" id="JBEDUW010000003">
    <property type="protein sequence ID" value="KAK9939292.1"/>
    <property type="molecule type" value="Genomic_DNA"/>
</dbReference>
<accession>A0AAW1XRS0</accession>
<comment type="caution">
    <text evidence="2">The sequence shown here is derived from an EMBL/GenBank/DDBJ whole genome shotgun (WGS) entry which is preliminary data.</text>
</comment>
<sequence length="116" mass="12410">MYARAHPHRYREAQPSSCSLPVLKLRPTRAHSPAASISPPTAVATQSSSCPCPVLINAVNLTFLPRCCTSVAASSPRPCSSVLLCRHQASHRQAQFTLPCRDAPEPTPSAPHSSLD</sequence>